<keyword evidence="1" id="KW-0812">Transmembrane</keyword>
<gene>
    <name evidence="2" type="ORF">SAMN05444167_1151</name>
</gene>
<name>A0A1G7HNJ3_9BACT</name>
<dbReference type="EMBL" id="LT629690">
    <property type="protein sequence ID" value="SDF02022.1"/>
    <property type="molecule type" value="Genomic_DNA"/>
</dbReference>
<dbReference type="Proteomes" id="UP000182427">
    <property type="component" value="Chromosome I"/>
</dbReference>
<sequence>MTTMELGSKFVRRGLWLFVFGLFIGFGPWAHYMHGAMEEVHEAFLKNVTLWWGCPWTLAVYDTQLGSLAMVAFGLCFRMCARDSAVPVTATVKMALPLCFYGILGEFVAGYLFYFVVNHMWPDFYFTPIHEGKDLWLGVQGVCLAVCFVGAVMAVRGIDSTLDGAIAQ</sequence>
<keyword evidence="1" id="KW-0472">Membrane</keyword>
<feature type="transmembrane region" description="Helical" evidence="1">
    <location>
        <begin position="98"/>
        <end position="117"/>
    </location>
</feature>
<dbReference type="OrthoDB" id="8226491at2"/>
<organism evidence="2 3">
    <name type="scientific">Terriglobus roseus</name>
    <dbReference type="NCBI Taxonomy" id="392734"/>
    <lineage>
        <taxon>Bacteria</taxon>
        <taxon>Pseudomonadati</taxon>
        <taxon>Acidobacteriota</taxon>
        <taxon>Terriglobia</taxon>
        <taxon>Terriglobales</taxon>
        <taxon>Acidobacteriaceae</taxon>
        <taxon>Terriglobus</taxon>
    </lineage>
</organism>
<evidence type="ECO:0000256" key="1">
    <source>
        <dbReference type="SAM" id="Phobius"/>
    </source>
</evidence>
<dbReference type="AlphaFoldDB" id="A0A1G7HNJ3"/>
<evidence type="ECO:0000313" key="2">
    <source>
        <dbReference type="EMBL" id="SDF02022.1"/>
    </source>
</evidence>
<protein>
    <submittedName>
        <fullName evidence="2">Uncharacterized protein</fullName>
    </submittedName>
</protein>
<feature type="transmembrane region" description="Helical" evidence="1">
    <location>
        <begin position="14"/>
        <end position="30"/>
    </location>
</feature>
<keyword evidence="3" id="KW-1185">Reference proteome</keyword>
<evidence type="ECO:0000313" key="3">
    <source>
        <dbReference type="Proteomes" id="UP000182427"/>
    </source>
</evidence>
<keyword evidence="1" id="KW-1133">Transmembrane helix</keyword>
<feature type="transmembrane region" description="Helical" evidence="1">
    <location>
        <begin position="137"/>
        <end position="155"/>
    </location>
</feature>
<feature type="transmembrane region" description="Helical" evidence="1">
    <location>
        <begin position="50"/>
        <end position="77"/>
    </location>
</feature>
<accession>A0A1G7HNJ3</accession>
<reference evidence="2 3" key="1">
    <citation type="submission" date="2016-10" db="EMBL/GenBank/DDBJ databases">
        <authorList>
            <person name="de Groot N.N."/>
        </authorList>
    </citation>
    <scope>NUCLEOTIDE SEQUENCE [LARGE SCALE GENOMIC DNA]</scope>
    <source>
        <strain evidence="2 3">GAS232</strain>
    </source>
</reference>
<proteinExistence type="predicted"/>
<dbReference type="RefSeq" id="WP_083344302.1">
    <property type="nucleotide sequence ID" value="NZ_LT629690.1"/>
</dbReference>